<reference evidence="1 2" key="1">
    <citation type="submission" date="2019-09" db="EMBL/GenBank/DDBJ databases">
        <title>Genome sequencing of strain KACC 21233.</title>
        <authorList>
            <person name="Heo J."/>
            <person name="Kim S.-J."/>
            <person name="Kim J.-S."/>
            <person name="Hong S.-B."/>
            <person name="Kwon S.-W."/>
        </authorList>
    </citation>
    <scope>NUCLEOTIDE SEQUENCE [LARGE SCALE GENOMIC DNA]</scope>
    <source>
        <strain evidence="1 2">KACC 21233</strain>
        <plasmid evidence="1 2">unnamed1</plasmid>
    </source>
</reference>
<sequence length="484" mass="52704">MSLFGDQLSLFSSSALSGAPDLFWGDLDGEDAPLPSPSAPEPLVIPQTDFHLSGPRGLATTWKDRARDNIAAMALLRVIEAEERNATPDEQTVLSRYLGFGASALANSLFPRAGETYRAGWEDIGKALEDASSAAERASLARATQYAHFTPDFIVTALWDMLMARGFQGGSVLEPGCGAGQFIARRPQRLDGRIAFTGIEMDSVTARIARVLFPKQWIRQEDFTKATLASDYDLASGNPPFSNRTVSVPEHRELRGFSLHDWFIARAIGALRPGGFAAFVTSRHTLDKSDPRARRHIAEEADLLGAVRLPAGTMSADAGTEVVLDLLVFRKRMIGDLPGDQGWLETAVVPESDEGRSPLWINRYLLDNPAQVLGQHGWGSSQFGLDYCCLPVAGVDLQTALPEALARIAPESRFLPPAEQRITRPELDGLSVGTAASGADLKEGSYYLHNRVLHQIIGGAGQDVPIRKGEQNELPRVLWRQNDP</sequence>
<dbReference type="SUPFAM" id="SSF53335">
    <property type="entry name" value="S-adenosyl-L-methionine-dependent methyltransferases"/>
    <property type="match status" value="1"/>
</dbReference>
<dbReference type="PRINTS" id="PR00507">
    <property type="entry name" value="N12N6MTFRASE"/>
</dbReference>
<dbReference type="EMBL" id="CP043507">
    <property type="protein sequence ID" value="QEO18805.1"/>
    <property type="molecule type" value="Genomic_DNA"/>
</dbReference>
<name>A0A5C1YSW9_9PROT</name>
<dbReference type="KEGG" id="acek:FLP30_13065"/>
<gene>
    <name evidence="1" type="ORF">FLP30_13065</name>
</gene>
<evidence type="ECO:0000313" key="1">
    <source>
        <dbReference type="EMBL" id="QEO18805.1"/>
    </source>
</evidence>
<dbReference type="OrthoDB" id="9814088at2"/>
<keyword evidence="2" id="KW-1185">Reference proteome</keyword>
<evidence type="ECO:0000313" key="2">
    <source>
        <dbReference type="Proteomes" id="UP000324536"/>
    </source>
</evidence>
<proteinExistence type="predicted"/>
<dbReference type="AlphaFoldDB" id="A0A5C1YSW9"/>
<dbReference type="InterPro" id="IPR052933">
    <property type="entry name" value="DNA_Protect_Modify"/>
</dbReference>
<protein>
    <submittedName>
        <fullName evidence="1">Uncharacterized protein</fullName>
    </submittedName>
</protein>
<organism evidence="1 2">
    <name type="scientific">Acetobacter vaccinii</name>
    <dbReference type="NCBI Taxonomy" id="2592655"/>
    <lineage>
        <taxon>Bacteria</taxon>
        <taxon>Pseudomonadati</taxon>
        <taxon>Pseudomonadota</taxon>
        <taxon>Alphaproteobacteria</taxon>
        <taxon>Acetobacterales</taxon>
        <taxon>Acetobacteraceae</taxon>
        <taxon>Acetobacter</taxon>
    </lineage>
</organism>
<dbReference type="InterPro" id="IPR029063">
    <property type="entry name" value="SAM-dependent_MTases_sf"/>
</dbReference>
<accession>A0A5C1YSW9</accession>
<geneLocation type="plasmid" evidence="1">
    <name>unnamed1</name>
</geneLocation>
<dbReference type="PANTHER" id="PTHR41313:SF1">
    <property type="entry name" value="DNA METHYLASE ADENINE-SPECIFIC DOMAIN-CONTAINING PROTEIN"/>
    <property type="match status" value="1"/>
</dbReference>
<dbReference type="RefSeq" id="WP_149280462.1">
    <property type="nucleotide sequence ID" value="NZ_CP043507.1"/>
</dbReference>
<dbReference type="PANTHER" id="PTHR41313">
    <property type="entry name" value="ADENINE-SPECIFIC METHYLTRANSFERASE"/>
    <property type="match status" value="1"/>
</dbReference>
<keyword evidence="1" id="KW-0614">Plasmid</keyword>
<dbReference type="Gene3D" id="3.40.50.150">
    <property type="entry name" value="Vaccinia Virus protein VP39"/>
    <property type="match status" value="1"/>
</dbReference>
<dbReference type="Proteomes" id="UP000324536">
    <property type="component" value="Plasmid unnamed1"/>
</dbReference>
<dbReference type="CDD" id="cd02440">
    <property type="entry name" value="AdoMet_MTases"/>
    <property type="match status" value="1"/>
</dbReference>